<accession>A0A1P8UCB9</accession>
<dbReference type="InterPro" id="IPR005118">
    <property type="entry name" value="TRCF_C"/>
</dbReference>
<evidence type="ECO:0000256" key="4">
    <source>
        <dbReference type="ARBA" id="ARBA00022763"/>
    </source>
</evidence>
<evidence type="ECO:0000256" key="1">
    <source>
        <dbReference type="ARBA" id="ARBA00004496"/>
    </source>
</evidence>
<comment type="function">
    <text evidence="13">Couples transcription and DNA repair by recognizing RNA polymerase (RNAP) stalled at DNA lesions. Mediates ATP-dependent release of RNAP and its truncated transcript from the DNA, and recruitment of nucleotide excision repair machinery to the damaged site.</text>
</comment>
<evidence type="ECO:0000256" key="13">
    <source>
        <dbReference type="HAMAP-Rule" id="MF_00969"/>
    </source>
</evidence>
<dbReference type="Gene3D" id="3.30.2060.10">
    <property type="entry name" value="Penicillin-binding protein 1b domain"/>
    <property type="match status" value="1"/>
</dbReference>
<keyword evidence="5 13" id="KW-0378">Hydrolase</keyword>
<dbReference type="Pfam" id="PF00271">
    <property type="entry name" value="Helicase_C"/>
    <property type="match status" value="1"/>
</dbReference>
<dbReference type="Pfam" id="PF00270">
    <property type="entry name" value="DEAD"/>
    <property type="match status" value="1"/>
</dbReference>
<dbReference type="STRING" id="36805.BOH66_06900"/>
<dbReference type="SMART" id="SM01058">
    <property type="entry name" value="CarD_TRCF"/>
    <property type="match status" value="1"/>
</dbReference>
<comment type="similarity">
    <text evidence="10 13">In the N-terminal section; belongs to the UvrB family.</text>
</comment>
<keyword evidence="17" id="KW-1185">Reference proteome</keyword>
<evidence type="ECO:0000256" key="2">
    <source>
        <dbReference type="ARBA" id="ARBA00022490"/>
    </source>
</evidence>
<feature type="domain" description="Helicase ATP-binding" evidence="14">
    <location>
        <begin position="669"/>
        <end position="830"/>
    </location>
</feature>
<proteinExistence type="inferred from homology"/>
<dbReference type="Pfam" id="PF17757">
    <property type="entry name" value="UvrB_inter"/>
    <property type="match status" value="1"/>
</dbReference>
<comment type="similarity">
    <text evidence="11 13">In the C-terminal section; belongs to the helicase family. RecG subfamily.</text>
</comment>
<dbReference type="Gene3D" id="3.40.50.11180">
    <property type="match status" value="1"/>
</dbReference>
<evidence type="ECO:0000256" key="5">
    <source>
        <dbReference type="ARBA" id="ARBA00022801"/>
    </source>
</evidence>
<evidence type="ECO:0000313" key="16">
    <source>
        <dbReference type="EMBL" id="APZ35784.1"/>
    </source>
</evidence>
<dbReference type="HAMAP" id="MF_00969">
    <property type="entry name" value="TRCF"/>
    <property type="match status" value="1"/>
</dbReference>
<dbReference type="EMBL" id="CP018762">
    <property type="protein sequence ID" value="APZ35784.1"/>
    <property type="molecule type" value="Genomic_DNA"/>
</dbReference>
<dbReference type="GO" id="GO:0005737">
    <property type="term" value="C:cytoplasm"/>
    <property type="evidence" value="ECO:0007669"/>
    <property type="project" value="UniProtKB-SubCell"/>
</dbReference>
<gene>
    <name evidence="13" type="primary">mfd</name>
    <name evidence="16" type="ORF">BOH66_06900</name>
</gene>
<dbReference type="InterPro" id="IPR014001">
    <property type="entry name" value="Helicase_ATP-bd"/>
</dbReference>
<name>A0A1P8UCB9_9MICO</name>
<evidence type="ECO:0000256" key="8">
    <source>
        <dbReference type="ARBA" id="ARBA00023125"/>
    </source>
</evidence>
<keyword evidence="2 13" id="KW-0963">Cytoplasm</keyword>
<dbReference type="GO" id="GO:0003684">
    <property type="term" value="F:damaged DNA binding"/>
    <property type="evidence" value="ECO:0007669"/>
    <property type="project" value="InterPro"/>
</dbReference>
<dbReference type="PROSITE" id="PS51194">
    <property type="entry name" value="HELICASE_CTER"/>
    <property type="match status" value="1"/>
</dbReference>
<dbReference type="GO" id="GO:0003678">
    <property type="term" value="F:DNA helicase activity"/>
    <property type="evidence" value="ECO:0007669"/>
    <property type="project" value="TreeGrafter"/>
</dbReference>
<dbReference type="PANTHER" id="PTHR47964:SF1">
    <property type="entry name" value="ATP-DEPENDENT DNA HELICASE HOMOLOG RECG, CHLOROPLASTIC"/>
    <property type="match status" value="1"/>
</dbReference>
<dbReference type="GO" id="GO:0000716">
    <property type="term" value="P:transcription-coupled nucleotide-excision repair, DNA damage recognition"/>
    <property type="evidence" value="ECO:0007669"/>
    <property type="project" value="UniProtKB-UniRule"/>
</dbReference>
<evidence type="ECO:0000259" key="14">
    <source>
        <dbReference type="PROSITE" id="PS51192"/>
    </source>
</evidence>
<dbReference type="PANTHER" id="PTHR47964">
    <property type="entry name" value="ATP-DEPENDENT DNA HELICASE HOMOLOG RECG, CHLOROPLASTIC"/>
    <property type="match status" value="1"/>
</dbReference>
<dbReference type="NCBIfam" id="TIGR00580">
    <property type="entry name" value="mfd"/>
    <property type="match status" value="1"/>
</dbReference>
<reference evidence="16 17" key="1">
    <citation type="submission" date="2016-12" db="EMBL/GenBank/DDBJ databases">
        <title>Complete genome sequence of Microbacterium aurum KACC 15219.</title>
        <authorList>
            <person name="Jung Y."/>
            <person name="Shin J.-H."/>
            <person name="Lee Y.-J."/>
            <person name="Yi H."/>
            <person name="Bahn Y.-S."/>
            <person name="Kim J.F."/>
            <person name="Lee D.-W."/>
        </authorList>
    </citation>
    <scope>NUCLEOTIDE SEQUENCE [LARGE SCALE GENOMIC DNA]</scope>
    <source>
        <strain evidence="16 17">KACC 15219</strain>
    </source>
</reference>
<dbReference type="Gene3D" id="3.40.50.300">
    <property type="entry name" value="P-loop containing nucleotide triphosphate hydrolases"/>
    <property type="match status" value="2"/>
</dbReference>
<dbReference type="KEGG" id="maur:BOH66_06900"/>
<protein>
    <recommendedName>
        <fullName evidence="12 13">Transcription-repair-coupling factor</fullName>
        <shortName evidence="13">TRCF</shortName>
        <ecNumber evidence="13">3.6.4.-</ecNumber>
    </recommendedName>
</protein>
<dbReference type="SMART" id="SM00490">
    <property type="entry name" value="HELICc"/>
    <property type="match status" value="1"/>
</dbReference>
<evidence type="ECO:0000313" key="17">
    <source>
        <dbReference type="Proteomes" id="UP000187185"/>
    </source>
</evidence>
<keyword evidence="4 13" id="KW-0227">DNA damage</keyword>
<dbReference type="CDD" id="cd17991">
    <property type="entry name" value="DEXHc_TRCF"/>
    <property type="match status" value="1"/>
</dbReference>
<keyword evidence="6" id="KW-0347">Helicase</keyword>
<dbReference type="SUPFAM" id="SSF143517">
    <property type="entry name" value="TRCF domain-like"/>
    <property type="match status" value="1"/>
</dbReference>
<dbReference type="FunFam" id="3.40.50.300:FF:000300">
    <property type="entry name" value="Transcription-repair-coupling factor"/>
    <property type="match status" value="1"/>
</dbReference>
<dbReference type="GO" id="GO:0016787">
    <property type="term" value="F:hydrolase activity"/>
    <property type="evidence" value="ECO:0007669"/>
    <property type="project" value="UniProtKB-KW"/>
</dbReference>
<evidence type="ECO:0000256" key="12">
    <source>
        <dbReference type="ARBA" id="ARBA00070128"/>
    </source>
</evidence>
<dbReference type="InterPro" id="IPR001650">
    <property type="entry name" value="Helicase_C-like"/>
</dbReference>
<dbReference type="InterPro" id="IPR041471">
    <property type="entry name" value="UvrB_inter"/>
</dbReference>
<evidence type="ECO:0000256" key="3">
    <source>
        <dbReference type="ARBA" id="ARBA00022741"/>
    </source>
</evidence>
<sequence>MRALLQDDGEASGVRTAVEAALVDTDFSMVTGLDAPMLAALLERRRASGAPAALLAIAPTGRRAEGLGAALQSLVPDAQVLHFPAWETLPHERLSPSTETVGRRLAVLRAAAAWEAAGGTTPLIITASVRGALQPLAAGLTDAGVVELAVGARGAGLDTVVRRLVDLAYHRVDMVSRRGEFAVRGGILDVFPPVADHPYRVEFFGDEVDQIRAFSVADQRSLPGEVTAVTLLPSRELLLTPPVRARAAALQDRFPGLRTMLEKMSEGIPVEGMESLLPAVADAVVPLVDYLPRGTAASLVDPERAVGRAMTLGETNREFLEAAWSAAVAGADTPVDLGAGDFLTLPELQAATAERGGVWWTFSGFDSGAAAAEADLRQAADAGASPQVPDAAAGVVRVAANPVPSFQGNVEGATAHVGDLVAGGWRVVIAASGTGLVDRARDVLAERGIAARSAHDLDDVPEPGVAVAVLATLEGGFELPDAKLAVLTEAEFYGRTIGADGRVVKKLASRRKNVVDPLQLKTGDIVVHSTHGIGRFIELVQREVSSGGRNAVKTTREYLVLEYAPSKRGHPGDKLYVPTDQLDLLSRYVGGDAPTLSKMGGSDWAAAKGKARKAVRDIAVELVKLYSARMAAKGYAFGPDTPWQRELEEAFPFAETPDQLQTIDEIKADMERPIPMDRLLSGDVGFGKTEVAVRAAFKAIQDGKQVAMLVPTTLLVKQHFDTFTERFAGFPVKVRPLSRFQTDKEARDTLAGLTDGTVDMVIGTHRILTEKVIFKDLGLMIIDEEQRFGVEHKDALKKLKTNVDILAMSATPIPRTLEMAVTGIREMSTLATPPEDRHPILSYVGPRSDKQIAAAIRRELLREGQVFYVHNRVQSIQRVAADLAGLVPEARIAVAHGQMGEHALEEVVDGFWERRFDVLVSTTIVETGLDIANANTIIIDRADKYGLSQLHQLRGRVGRGRERAYAYFLYDEMKPLSETAADRLETIAVNNDLGSGMQVALKDLEIRGAGNLLGAEQAGHIAGVGFDLYLRMIGEAVATFRGDEVEGPAELRLELPVDARLPESYIDSERLRLEAYQKLSAAASPNARTSGGGQTGADAAASADAIDLVVDELTDRYGTPPREVEGLVAVARLRRRAAQAGLTDVVAMGPNLRVAPAPASDSLRVRLQRLYPKSKVLAGGEAMVVPLPTAGGERVADGDLIAWVGQLIDQLYPLPVADAVEA</sequence>
<dbReference type="InterPro" id="IPR004576">
    <property type="entry name" value="Mfd"/>
</dbReference>
<evidence type="ECO:0000256" key="6">
    <source>
        <dbReference type="ARBA" id="ARBA00022806"/>
    </source>
</evidence>
<keyword evidence="7 13" id="KW-0067">ATP-binding</keyword>
<organism evidence="16 17">
    <name type="scientific">Microbacterium aurum</name>
    <dbReference type="NCBI Taxonomy" id="36805"/>
    <lineage>
        <taxon>Bacteria</taxon>
        <taxon>Bacillati</taxon>
        <taxon>Actinomycetota</taxon>
        <taxon>Actinomycetes</taxon>
        <taxon>Micrococcales</taxon>
        <taxon>Microbacteriaceae</taxon>
        <taxon>Microbacterium</taxon>
    </lineage>
</organism>
<dbReference type="FunFam" id="3.40.50.300:FF:000546">
    <property type="entry name" value="Transcription-repair-coupling factor"/>
    <property type="match status" value="1"/>
</dbReference>
<comment type="subcellular location">
    <subcellularLocation>
        <location evidence="1 13">Cytoplasm</location>
    </subcellularLocation>
</comment>
<dbReference type="EC" id="3.6.4.-" evidence="13"/>
<dbReference type="AlphaFoldDB" id="A0A1P8UCB9"/>
<evidence type="ECO:0000256" key="9">
    <source>
        <dbReference type="ARBA" id="ARBA00023204"/>
    </source>
</evidence>
<evidence type="ECO:0000259" key="15">
    <source>
        <dbReference type="PROSITE" id="PS51194"/>
    </source>
</evidence>
<dbReference type="InterPro" id="IPR037235">
    <property type="entry name" value="TRCF-like_C_D7"/>
</dbReference>
<dbReference type="InterPro" id="IPR036101">
    <property type="entry name" value="CarD-like/TRCF_RID_sf"/>
</dbReference>
<dbReference type="SMART" id="SM00487">
    <property type="entry name" value="DEXDc"/>
    <property type="match status" value="1"/>
</dbReference>
<feature type="domain" description="Helicase C-terminal" evidence="15">
    <location>
        <begin position="855"/>
        <end position="1005"/>
    </location>
</feature>
<dbReference type="Pfam" id="PF02559">
    <property type="entry name" value="CarD_TRCF_RID"/>
    <property type="match status" value="1"/>
</dbReference>
<dbReference type="GO" id="GO:0006355">
    <property type="term" value="P:regulation of DNA-templated transcription"/>
    <property type="evidence" value="ECO:0007669"/>
    <property type="project" value="UniProtKB-UniRule"/>
</dbReference>
<evidence type="ECO:0000256" key="10">
    <source>
        <dbReference type="ARBA" id="ARBA00061104"/>
    </source>
</evidence>
<evidence type="ECO:0000256" key="7">
    <source>
        <dbReference type="ARBA" id="ARBA00022840"/>
    </source>
</evidence>
<evidence type="ECO:0000256" key="11">
    <source>
        <dbReference type="ARBA" id="ARBA00061399"/>
    </source>
</evidence>
<dbReference type="Pfam" id="PF03461">
    <property type="entry name" value="TRCF"/>
    <property type="match status" value="1"/>
</dbReference>
<dbReference type="InterPro" id="IPR003711">
    <property type="entry name" value="CarD-like/TRCF_RID"/>
</dbReference>
<dbReference type="SUPFAM" id="SSF141259">
    <property type="entry name" value="CarD-like"/>
    <property type="match status" value="1"/>
</dbReference>
<dbReference type="InterPro" id="IPR047112">
    <property type="entry name" value="RecG/Mfd"/>
</dbReference>
<dbReference type="Gene3D" id="2.40.10.170">
    <property type="match status" value="1"/>
</dbReference>
<keyword evidence="9 13" id="KW-0234">DNA repair</keyword>
<dbReference type="SUPFAM" id="SSF52540">
    <property type="entry name" value="P-loop containing nucleoside triphosphate hydrolases"/>
    <property type="match status" value="4"/>
</dbReference>
<dbReference type="Gene3D" id="3.90.1150.50">
    <property type="entry name" value="Transcription-repair-coupling factor, D7 domain"/>
    <property type="match status" value="1"/>
</dbReference>
<dbReference type="SMART" id="SM00982">
    <property type="entry name" value="TRCF"/>
    <property type="match status" value="1"/>
</dbReference>
<keyword evidence="8 13" id="KW-0238">DNA-binding</keyword>
<dbReference type="Proteomes" id="UP000187185">
    <property type="component" value="Chromosome"/>
</dbReference>
<dbReference type="InterPro" id="IPR027417">
    <property type="entry name" value="P-loop_NTPase"/>
</dbReference>
<dbReference type="InterPro" id="IPR011545">
    <property type="entry name" value="DEAD/DEAH_box_helicase_dom"/>
</dbReference>
<dbReference type="PROSITE" id="PS51192">
    <property type="entry name" value="HELICASE_ATP_BIND_1"/>
    <property type="match status" value="1"/>
</dbReference>
<dbReference type="GO" id="GO:0005524">
    <property type="term" value="F:ATP binding"/>
    <property type="evidence" value="ECO:0007669"/>
    <property type="project" value="UniProtKB-UniRule"/>
</dbReference>
<keyword evidence="3 13" id="KW-0547">Nucleotide-binding</keyword>